<accession>A0A0F9KML9</accession>
<name>A0A0F9KML9_9ZZZZ</name>
<dbReference type="EMBL" id="LAZR01007747">
    <property type="protein sequence ID" value="KKM83218.1"/>
    <property type="molecule type" value="Genomic_DNA"/>
</dbReference>
<protein>
    <submittedName>
        <fullName evidence="2">Uncharacterized protein</fullName>
    </submittedName>
</protein>
<dbReference type="AlphaFoldDB" id="A0A0F9KML9"/>
<organism evidence="2">
    <name type="scientific">marine sediment metagenome</name>
    <dbReference type="NCBI Taxonomy" id="412755"/>
    <lineage>
        <taxon>unclassified sequences</taxon>
        <taxon>metagenomes</taxon>
        <taxon>ecological metagenomes</taxon>
    </lineage>
</organism>
<feature type="non-terminal residue" evidence="2">
    <location>
        <position position="1"/>
    </location>
</feature>
<evidence type="ECO:0000313" key="2">
    <source>
        <dbReference type="EMBL" id="KKM83218.1"/>
    </source>
</evidence>
<reference evidence="2" key="1">
    <citation type="journal article" date="2015" name="Nature">
        <title>Complex archaea that bridge the gap between prokaryotes and eukaryotes.</title>
        <authorList>
            <person name="Spang A."/>
            <person name="Saw J.H."/>
            <person name="Jorgensen S.L."/>
            <person name="Zaremba-Niedzwiedzka K."/>
            <person name="Martijn J."/>
            <person name="Lind A.E."/>
            <person name="van Eijk R."/>
            <person name="Schleper C."/>
            <person name="Guy L."/>
            <person name="Ettema T.J."/>
        </authorList>
    </citation>
    <scope>NUCLEOTIDE SEQUENCE</scope>
</reference>
<feature type="compositionally biased region" description="Polar residues" evidence="1">
    <location>
        <begin position="117"/>
        <end position="133"/>
    </location>
</feature>
<sequence length="133" mass="14616">IVQRSMSRLDPSVKSRRIVEFATNVVPSVIVAGQVAMSQGVPFNVQQAITDIAKELDILDEVQDWFIDPTFMQRIQLQMQLGPQPAGKAKLSQEGNRQNNGSPMNTKVLGPGADMNKTFQESANEGQQTFQGV</sequence>
<proteinExistence type="predicted"/>
<gene>
    <name evidence="2" type="ORF">LCGC14_1311580</name>
</gene>
<feature type="region of interest" description="Disordered" evidence="1">
    <location>
        <begin position="83"/>
        <end position="133"/>
    </location>
</feature>
<feature type="compositionally biased region" description="Polar residues" evidence="1">
    <location>
        <begin position="93"/>
        <end position="105"/>
    </location>
</feature>
<comment type="caution">
    <text evidence="2">The sequence shown here is derived from an EMBL/GenBank/DDBJ whole genome shotgun (WGS) entry which is preliminary data.</text>
</comment>
<evidence type="ECO:0000256" key="1">
    <source>
        <dbReference type="SAM" id="MobiDB-lite"/>
    </source>
</evidence>